<proteinExistence type="predicted"/>
<dbReference type="AlphaFoldDB" id="E6QLI7"/>
<organism evidence="1">
    <name type="scientific">mine drainage metagenome</name>
    <dbReference type="NCBI Taxonomy" id="410659"/>
    <lineage>
        <taxon>unclassified sequences</taxon>
        <taxon>metagenomes</taxon>
        <taxon>ecological metagenomes</taxon>
    </lineage>
</organism>
<comment type="caution">
    <text evidence="1">The sequence shown here is derived from an EMBL/GenBank/DDBJ whole genome shotgun (WGS) entry which is preliminary data.</text>
</comment>
<accession>E6QLI7</accession>
<dbReference type="EMBL" id="CABQ01000184">
    <property type="protein sequence ID" value="CBI08107.1"/>
    <property type="molecule type" value="Genomic_DNA"/>
</dbReference>
<evidence type="ECO:0000313" key="1">
    <source>
        <dbReference type="EMBL" id="CBI08107.1"/>
    </source>
</evidence>
<reference evidence="1" key="1">
    <citation type="submission" date="2009-10" db="EMBL/GenBank/DDBJ databases">
        <title>Diversity of trophic interactions inside an arsenic-rich microbial ecosystem.</title>
        <authorList>
            <person name="Bertin P.N."/>
            <person name="Heinrich-Salmeron A."/>
            <person name="Pelletier E."/>
            <person name="Goulhen-Chollet F."/>
            <person name="Arsene-Ploetze F."/>
            <person name="Gallien S."/>
            <person name="Calteau A."/>
            <person name="Vallenet D."/>
            <person name="Casiot C."/>
            <person name="Chane-Woon-Ming B."/>
            <person name="Giloteaux L."/>
            <person name="Barakat M."/>
            <person name="Bonnefoy V."/>
            <person name="Bruneel O."/>
            <person name="Chandler M."/>
            <person name="Cleiss J."/>
            <person name="Duran R."/>
            <person name="Elbaz-Poulichet F."/>
            <person name="Fonknechten N."/>
            <person name="Lauga B."/>
            <person name="Mornico D."/>
            <person name="Ortet P."/>
            <person name="Schaeffer C."/>
            <person name="Siguier P."/>
            <person name="Alexander Thil Smith A."/>
            <person name="Van Dorsselaer A."/>
            <person name="Weissenbach J."/>
            <person name="Medigue C."/>
            <person name="Le Paslier D."/>
        </authorList>
    </citation>
    <scope>NUCLEOTIDE SEQUENCE</scope>
</reference>
<gene>
    <name evidence="1" type="ORF">CARN6_1539</name>
</gene>
<name>E6QLI7_9ZZZZ</name>
<protein>
    <submittedName>
        <fullName evidence="1">Uncharacterized protein</fullName>
    </submittedName>
</protein>
<sequence>MRGNSSDHNKWGNIFCHNSPCSYDRTSTNFYTW</sequence>